<gene>
    <name evidence="1" type="ORF">I6G80_08605</name>
</gene>
<evidence type="ECO:0000313" key="1">
    <source>
        <dbReference type="EMBL" id="QPR74309.1"/>
    </source>
</evidence>
<dbReference type="AlphaFoldDB" id="A0AB37GME8"/>
<dbReference type="Proteomes" id="UP000595038">
    <property type="component" value="Chromosome"/>
</dbReference>
<protein>
    <submittedName>
        <fullName evidence="1">Uncharacterized protein</fullName>
    </submittedName>
</protein>
<dbReference type="EMBL" id="CP065647">
    <property type="protein sequence ID" value="QPR74309.1"/>
    <property type="molecule type" value="Genomic_DNA"/>
</dbReference>
<reference evidence="1 2" key="1">
    <citation type="submission" date="2020-12" db="EMBL/GenBank/DDBJ databases">
        <title>FDA dAtabase for Regulatory Grade micrObial Sequences (FDA-ARGOS): Supporting development and validation of Infectious Disease Dx tests.</title>
        <authorList>
            <person name="Nelson B."/>
            <person name="Plummer A."/>
            <person name="Tallon L."/>
            <person name="Sadzewicz L."/>
            <person name="Zhao X."/>
            <person name="Boylan J."/>
            <person name="Ott S."/>
            <person name="Bowen H."/>
            <person name="Vavikolanu K."/>
            <person name="Mehta A."/>
            <person name="Aluvathingal J."/>
            <person name="Nadendla S."/>
            <person name="Myers T."/>
            <person name="Yan Y."/>
            <person name="Sichtig H."/>
        </authorList>
    </citation>
    <scope>NUCLEOTIDE SEQUENCE [LARGE SCALE GENOMIC DNA]</scope>
    <source>
        <strain evidence="1 2">FDAARGOS_923</strain>
    </source>
</reference>
<organism evidence="1 2">
    <name type="scientific">Bacillus licheniformis</name>
    <dbReference type="NCBI Taxonomy" id="1402"/>
    <lineage>
        <taxon>Bacteria</taxon>
        <taxon>Bacillati</taxon>
        <taxon>Bacillota</taxon>
        <taxon>Bacilli</taxon>
        <taxon>Bacillales</taxon>
        <taxon>Bacillaceae</taxon>
        <taxon>Bacillus</taxon>
    </lineage>
</organism>
<evidence type="ECO:0000313" key="2">
    <source>
        <dbReference type="Proteomes" id="UP000595038"/>
    </source>
</evidence>
<proteinExistence type="predicted"/>
<accession>A0AB37GME8</accession>
<dbReference type="RefSeq" id="WP_073412045.1">
    <property type="nucleotide sequence ID" value="NZ_CP065647.1"/>
</dbReference>
<name>A0AB37GME8_BACLI</name>
<sequence length="113" mass="12846">MVVVAKTLDDFSHIVRNHGLNGIEPVHIYYSCDYEDIAFNQRVEPGRTYKYSLALFSPIQKVFHNGTFDIQSAGEVGQTISDFKGEYGYRPQLFETLELMDGNLITSNYMGLV</sequence>